<name>A0A376Y9K4_ECOLX</name>
<dbReference type="InterPro" id="IPR036249">
    <property type="entry name" value="Thioredoxin-like_sf"/>
</dbReference>
<reference evidence="5 6" key="1">
    <citation type="submission" date="2018-06" db="EMBL/GenBank/DDBJ databases">
        <authorList>
            <consortium name="Pathogen Informatics"/>
            <person name="Doyle S."/>
        </authorList>
    </citation>
    <scope>NUCLEOTIDE SEQUENCE [LARGE SCALE GENOMIC DNA]</scope>
    <source>
        <strain evidence="5 6">NCTC9117</strain>
    </source>
</reference>
<dbReference type="PANTHER" id="PTHR30041">
    <property type="entry name" value="ARSENATE REDUCTASE"/>
    <property type="match status" value="1"/>
</dbReference>
<evidence type="ECO:0000313" key="6">
    <source>
        <dbReference type="Proteomes" id="UP000254785"/>
    </source>
</evidence>
<evidence type="ECO:0000313" key="5">
    <source>
        <dbReference type="EMBL" id="STJ79359.1"/>
    </source>
</evidence>
<dbReference type="SUPFAM" id="SSF52833">
    <property type="entry name" value="Thioredoxin-like"/>
    <property type="match status" value="1"/>
</dbReference>
<evidence type="ECO:0000256" key="3">
    <source>
        <dbReference type="PROSITE-ProRule" id="PRU01282"/>
    </source>
</evidence>
<gene>
    <name evidence="5" type="primary">yfgD</name>
    <name evidence="5" type="ORF">NCTC9117_01939</name>
</gene>
<dbReference type="GO" id="GO:0008794">
    <property type="term" value="F:arsenate reductase (glutaredoxin) activity"/>
    <property type="evidence" value="ECO:0007669"/>
    <property type="project" value="UniProtKB-UniRule"/>
</dbReference>
<dbReference type="PANTHER" id="PTHR30041:SF4">
    <property type="entry name" value="ARSENATE REDUCTASE"/>
    <property type="match status" value="1"/>
</dbReference>
<proteinExistence type="inferred from homology"/>
<dbReference type="FunFam" id="3.40.30.10:FF:000070">
    <property type="entry name" value="Arsenate reductase"/>
    <property type="match status" value="1"/>
</dbReference>
<evidence type="ECO:0000256" key="4">
    <source>
        <dbReference type="RuleBase" id="RU362029"/>
    </source>
</evidence>
<keyword evidence="2 4" id="KW-0560">Oxidoreductase</keyword>
<comment type="similarity">
    <text evidence="1 3 4">Belongs to the ArsC family.</text>
</comment>
<dbReference type="NCBIfam" id="TIGR00014">
    <property type="entry name" value="arsC"/>
    <property type="match status" value="1"/>
</dbReference>
<dbReference type="EC" id="1.20.4.1" evidence="4"/>
<dbReference type="CDD" id="cd03034">
    <property type="entry name" value="ArsC_ArsC"/>
    <property type="match status" value="1"/>
</dbReference>
<sequence>MTKQVKIYHNPRCSKSRETLNLLKENGVEPEVVLYLETPADAATLRDLLKILGMNSARELMRQKEDLYKELNLADSSLSEEALIQAMVDNPKLMERPIVVANGKARMVVHRSRYWKSWVKMCSIAS</sequence>
<comment type="catalytic activity">
    <reaction evidence="4">
        <text>[glutaredoxin]-dithiol + arsenate + glutathione + H(+) = glutathionyl-S-S-[glutaredoxin] + arsenite + H2O</text>
        <dbReference type="Rhea" id="RHEA:22016"/>
        <dbReference type="Rhea" id="RHEA-COMP:10729"/>
        <dbReference type="Rhea" id="RHEA-COMP:17668"/>
        <dbReference type="ChEBI" id="CHEBI:15377"/>
        <dbReference type="ChEBI" id="CHEBI:15378"/>
        <dbReference type="ChEBI" id="CHEBI:29242"/>
        <dbReference type="ChEBI" id="CHEBI:29950"/>
        <dbReference type="ChEBI" id="CHEBI:48597"/>
        <dbReference type="ChEBI" id="CHEBI:57925"/>
        <dbReference type="ChEBI" id="CHEBI:146199"/>
        <dbReference type="EC" id="1.20.4.1"/>
    </reaction>
</comment>
<dbReference type="AlphaFoldDB" id="A0A376Y9K4"/>
<dbReference type="InterPro" id="IPR006659">
    <property type="entry name" value="Arsenate_reductase"/>
</dbReference>
<dbReference type="PROSITE" id="PS51353">
    <property type="entry name" value="ARSC"/>
    <property type="match status" value="1"/>
</dbReference>
<dbReference type="Gene3D" id="3.40.30.10">
    <property type="entry name" value="Glutaredoxin"/>
    <property type="match status" value="1"/>
</dbReference>
<dbReference type="EMBL" id="UGDC01000003">
    <property type="protein sequence ID" value="STJ79359.1"/>
    <property type="molecule type" value="Genomic_DNA"/>
</dbReference>
<dbReference type="Proteomes" id="UP000254785">
    <property type="component" value="Unassembled WGS sequence"/>
</dbReference>
<accession>A0A376Y9K4</accession>
<dbReference type="Pfam" id="PF03960">
    <property type="entry name" value="ArsC"/>
    <property type="match status" value="1"/>
</dbReference>
<evidence type="ECO:0000256" key="2">
    <source>
        <dbReference type="ARBA" id="ARBA00023002"/>
    </source>
</evidence>
<protein>
    <recommendedName>
        <fullName evidence="4">Arsenate reductase</fullName>
        <ecNumber evidence="4">1.20.4.1</ecNumber>
    </recommendedName>
</protein>
<evidence type="ECO:0000256" key="1">
    <source>
        <dbReference type="ARBA" id="ARBA00007198"/>
    </source>
</evidence>
<dbReference type="InterPro" id="IPR006660">
    <property type="entry name" value="Arsenate_reductase-like"/>
</dbReference>
<organism evidence="5 6">
    <name type="scientific">Escherichia coli</name>
    <dbReference type="NCBI Taxonomy" id="562"/>
    <lineage>
        <taxon>Bacteria</taxon>
        <taxon>Pseudomonadati</taxon>
        <taxon>Pseudomonadota</taxon>
        <taxon>Gammaproteobacteria</taxon>
        <taxon>Enterobacterales</taxon>
        <taxon>Enterobacteriaceae</taxon>
        <taxon>Escherichia</taxon>
    </lineage>
</organism>